<accession>A0A8J2WKN5</accession>
<dbReference type="GO" id="GO:0003677">
    <property type="term" value="F:DNA binding"/>
    <property type="evidence" value="ECO:0007669"/>
    <property type="project" value="TreeGrafter"/>
</dbReference>
<keyword evidence="1" id="KW-0472">Membrane</keyword>
<dbReference type="InterPro" id="IPR050863">
    <property type="entry name" value="CenT-Element_Derived"/>
</dbReference>
<protein>
    <recommendedName>
        <fullName evidence="2">DDE-1 domain-containing protein</fullName>
    </recommendedName>
</protein>
<comment type="caution">
    <text evidence="3">The sequence shown here is derived from an EMBL/GenBank/DDBJ whole genome shotgun (WGS) entry which is preliminary data.</text>
</comment>
<feature type="transmembrane region" description="Helical" evidence="1">
    <location>
        <begin position="238"/>
        <end position="259"/>
    </location>
</feature>
<reference evidence="3" key="1">
    <citation type="submission" date="2021-11" db="EMBL/GenBank/DDBJ databases">
        <authorList>
            <person name="Schell T."/>
        </authorList>
    </citation>
    <scope>NUCLEOTIDE SEQUENCE</scope>
    <source>
        <strain evidence="3">M5</strain>
    </source>
</reference>
<dbReference type="PANTHER" id="PTHR19303:SF71">
    <property type="entry name" value="ZINC FINGER PHD-TYPE DOMAIN-CONTAINING PROTEIN"/>
    <property type="match status" value="1"/>
</dbReference>
<evidence type="ECO:0000313" key="3">
    <source>
        <dbReference type="EMBL" id="CAH0108299.1"/>
    </source>
</evidence>
<evidence type="ECO:0000259" key="2">
    <source>
        <dbReference type="Pfam" id="PF03184"/>
    </source>
</evidence>
<dbReference type="Pfam" id="PF03184">
    <property type="entry name" value="DDE_1"/>
    <property type="match status" value="1"/>
</dbReference>
<keyword evidence="1" id="KW-0812">Transmembrane</keyword>
<sequence>MELSRQFLSTQEKKCYLPCLKKAHLVIGLGCIGLAQESGWMTGTNFFKSLQYYHSFVKSSKEKPVLLTLDNHTSHLDYHAVTFAKEHGIILLTFPPHCSHALQPCDVTVFGPFKRACGKSQNDWLHLHRGEMISIKHIAELSTGPFQEAVTPKNIIAEFNATEIFPFNRFAIDPSRFLPSFVTDRPDPEEANNLLLSSNHSLSSTDPTPTELCTIVFIINGFRFYSTLVFIINECRFYSTFVFIINECRFYSTFFFIIIRSRFKITIFFTFNIFKAIYTSVLKHSCCSTS</sequence>
<evidence type="ECO:0000256" key="1">
    <source>
        <dbReference type="SAM" id="Phobius"/>
    </source>
</evidence>
<organism evidence="3 4">
    <name type="scientific">Daphnia galeata</name>
    <dbReference type="NCBI Taxonomy" id="27404"/>
    <lineage>
        <taxon>Eukaryota</taxon>
        <taxon>Metazoa</taxon>
        <taxon>Ecdysozoa</taxon>
        <taxon>Arthropoda</taxon>
        <taxon>Crustacea</taxon>
        <taxon>Branchiopoda</taxon>
        <taxon>Diplostraca</taxon>
        <taxon>Cladocera</taxon>
        <taxon>Anomopoda</taxon>
        <taxon>Daphniidae</taxon>
        <taxon>Daphnia</taxon>
    </lineage>
</organism>
<dbReference type="Proteomes" id="UP000789390">
    <property type="component" value="Unassembled WGS sequence"/>
</dbReference>
<dbReference type="InterPro" id="IPR004875">
    <property type="entry name" value="DDE_SF_endonuclease_dom"/>
</dbReference>
<dbReference type="GO" id="GO:0005634">
    <property type="term" value="C:nucleus"/>
    <property type="evidence" value="ECO:0007669"/>
    <property type="project" value="TreeGrafter"/>
</dbReference>
<dbReference type="PANTHER" id="PTHR19303">
    <property type="entry name" value="TRANSPOSON"/>
    <property type="match status" value="1"/>
</dbReference>
<dbReference type="AlphaFoldDB" id="A0A8J2WKN5"/>
<gene>
    <name evidence="3" type="ORF">DGAL_LOCUS11670</name>
</gene>
<keyword evidence="1" id="KW-1133">Transmembrane helix</keyword>
<keyword evidence="4" id="KW-1185">Reference proteome</keyword>
<feature type="domain" description="DDE-1" evidence="2">
    <location>
        <begin position="35"/>
        <end position="128"/>
    </location>
</feature>
<proteinExistence type="predicted"/>
<evidence type="ECO:0000313" key="4">
    <source>
        <dbReference type="Proteomes" id="UP000789390"/>
    </source>
</evidence>
<dbReference type="OrthoDB" id="6377204at2759"/>
<name>A0A8J2WKN5_9CRUS</name>
<dbReference type="EMBL" id="CAKKLH010000282">
    <property type="protein sequence ID" value="CAH0108299.1"/>
    <property type="molecule type" value="Genomic_DNA"/>
</dbReference>